<dbReference type="Ensembl" id="ENSMUST00000143405.2">
    <property type="protein sequence ID" value="ENSMUSP00000137963.2"/>
    <property type="gene ID" value="ENSMUSG00000005674.10"/>
</dbReference>
<dbReference type="AGR" id="MGI:3589112"/>
<evidence type="ECO:0000313" key="3">
    <source>
        <dbReference type="MGI" id="MGI:3589112"/>
    </source>
</evidence>
<dbReference type="VEuPathDB" id="HostDB:ENSMUSG00000005674"/>
<reference evidence="2 4" key="1">
    <citation type="journal article" date="2009" name="PLoS Biol.">
        <title>Lineage-specific biology revealed by a finished genome assembly of the mouse.</title>
        <authorList>
            <consortium name="Mouse Genome Sequencing Consortium"/>
            <person name="Church D.M."/>
            <person name="Goodstadt L."/>
            <person name="Hillier L.W."/>
            <person name="Zody M.C."/>
            <person name="Goldstein S."/>
            <person name="She X."/>
            <person name="Bult C.J."/>
            <person name="Agarwala R."/>
            <person name="Cherry J.L."/>
            <person name="DiCuccio M."/>
            <person name="Hlavina W."/>
            <person name="Kapustin Y."/>
            <person name="Meric P."/>
            <person name="Maglott D."/>
            <person name="Birtle Z."/>
            <person name="Marques A.C."/>
            <person name="Graves T."/>
            <person name="Zhou S."/>
            <person name="Teague B."/>
            <person name="Potamousis K."/>
            <person name="Churas C."/>
            <person name="Place M."/>
            <person name="Herschleb J."/>
            <person name="Runnheim R."/>
            <person name="Forrest D."/>
            <person name="Amos-Landgraf J."/>
            <person name="Schwartz D.C."/>
            <person name="Cheng Z."/>
            <person name="Lindblad-Toh K."/>
            <person name="Eichler E.E."/>
            <person name="Ponting C.P."/>
        </authorList>
    </citation>
    <scope>NUCLEOTIDE SEQUENCE [LARGE SCALE GENOMIC DNA]</scope>
    <source>
        <strain evidence="2 4">C57BL/6J</strain>
    </source>
</reference>
<dbReference type="MGI" id="MGI:3589112">
    <property type="gene designation" value="Tomm40l"/>
</dbReference>
<dbReference type="Bgee" id="ENSMUSG00000005674">
    <property type="expression patterns" value="Expressed in interventricular septum and 249 other cell types or tissues"/>
</dbReference>
<evidence type="ECO:0007829" key="5">
    <source>
        <dbReference type="PeptideAtlas" id="M0QWR6"/>
    </source>
</evidence>
<evidence type="ECO:0000313" key="4">
    <source>
        <dbReference type="Proteomes" id="UP000000589"/>
    </source>
</evidence>
<accession>M0QWR6</accession>
<dbReference type="Antibodypedia" id="34305">
    <property type="antibodies" value="98 antibodies from 18 providers"/>
</dbReference>
<proteinExistence type="evidence at protein level"/>
<evidence type="ECO:0000256" key="1">
    <source>
        <dbReference type="SAM" id="MobiDB-lite"/>
    </source>
</evidence>
<keyword evidence="4" id="KW-1185">Reference proteome</keyword>
<sequence length="49" mass="5370">MGNTLGLAPMGTLPRRSHRREEPLPNPGSFDELHRLCKDTAGQVPDMAV</sequence>
<dbReference type="Proteomes" id="UP000000589">
    <property type="component" value="Chromosome 1"/>
</dbReference>
<organism evidence="2 4">
    <name type="scientific">Mus musculus</name>
    <name type="common">Mouse</name>
    <dbReference type="NCBI Taxonomy" id="10090"/>
    <lineage>
        <taxon>Eukaryota</taxon>
        <taxon>Metazoa</taxon>
        <taxon>Chordata</taxon>
        <taxon>Craniata</taxon>
        <taxon>Vertebrata</taxon>
        <taxon>Euteleostomi</taxon>
        <taxon>Mammalia</taxon>
        <taxon>Eutheria</taxon>
        <taxon>Euarchontoglires</taxon>
        <taxon>Glires</taxon>
        <taxon>Rodentia</taxon>
        <taxon>Myomorpha</taxon>
        <taxon>Muroidea</taxon>
        <taxon>Muridae</taxon>
        <taxon>Murinae</taxon>
        <taxon>Mus</taxon>
        <taxon>Mus</taxon>
    </lineage>
</organism>
<name>M0QWR6_MOUSE</name>
<dbReference type="HOGENOM" id="CLU_3142639_0_0_1"/>
<feature type="region of interest" description="Disordered" evidence="1">
    <location>
        <begin position="1"/>
        <end position="33"/>
    </location>
</feature>
<dbReference type="ExpressionAtlas" id="M0QWR6">
    <property type="expression patterns" value="baseline and differential"/>
</dbReference>
<dbReference type="ProteomicsDB" id="353056"/>
<gene>
    <name evidence="2 3" type="primary">Tomm40l</name>
</gene>
<protein>
    <submittedName>
        <fullName evidence="2">Translocase of outer mitochondrial membrane 40-like</fullName>
    </submittedName>
</protein>
<dbReference type="AlphaFoldDB" id="M0QWR6"/>
<reference evidence="2" key="3">
    <citation type="submission" date="2025-08" db="UniProtKB">
        <authorList>
            <consortium name="Ensembl"/>
        </authorList>
    </citation>
    <scope>IDENTIFICATION</scope>
    <source>
        <strain evidence="2">C57BL/6J</strain>
    </source>
</reference>
<dbReference type="GeneTree" id="ENSGT00390000003308"/>
<evidence type="ECO:0000313" key="2">
    <source>
        <dbReference type="Ensembl" id="ENSMUSP00000137963.2"/>
    </source>
</evidence>
<keyword evidence="5 6" id="KW-1267">Proteomics identification</keyword>
<evidence type="ECO:0007829" key="6">
    <source>
        <dbReference type="ProteomicsDB" id="M0QWR6"/>
    </source>
</evidence>
<reference evidence="2" key="4">
    <citation type="submission" date="2025-09" db="UniProtKB">
        <authorList>
            <consortium name="Ensembl"/>
        </authorList>
    </citation>
    <scope>IDENTIFICATION</scope>
    <source>
        <strain evidence="2">C57BL/6J</strain>
    </source>
</reference>
<reference evidence="2 4" key="2">
    <citation type="journal article" date="2011" name="PLoS Biol.">
        <title>Modernizing reference genome assemblies.</title>
        <authorList>
            <person name="Church D.M."/>
            <person name="Schneider V.A."/>
            <person name="Graves T."/>
            <person name="Auger K."/>
            <person name="Cunningham F."/>
            <person name="Bouk N."/>
            <person name="Chen H.C."/>
            <person name="Agarwala R."/>
            <person name="McLaren W.M."/>
            <person name="Ritchie G.R."/>
            <person name="Albracht D."/>
            <person name="Kremitzki M."/>
            <person name="Rock S."/>
            <person name="Kotkiewicz H."/>
            <person name="Kremitzki C."/>
            <person name="Wollam A."/>
            <person name="Trani L."/>
            <person name="Fulton L."/>
            <person name="Fulton R."/>
            <person name="Matthews L."/>
            <person name="Whitehead S."/>
            <person name="Chow W."/>
            <person name="Torrance J."/>
            <person name="Dunn M."/>
            <person name="Harden G."/>
            <person name="Threadgold G."/>
            <person name="Wood J."/>
            <person name="Collins J."/>
            <person name="Heath P."/>
            <person name="Griffiths G."/>
            <person name="Pelan S."/>
            <person name="Grafham D."/>
            <person name="Eichler E.E."/>
            <person name="Weinstock G."/>
            <person name="Mardis E.R."/>
            <person name="Wilson R.K."/>
            <person name="Howe K."/>
            <person name="Flicek P."/>
            <person name="Hubbard T."/>
        </authorList>
    </citation>
    <scope>NUCLEOTIDE SEQUENCE [LARGE SCALE GENOMIC DNA]</scope>
    <source>
        <strain evidence="2 4">C57BL/6J</strain>
    </source>
</reference>